<dbReference type="AlphaFoldDB" id="A0A8T2J886"/>
<dbReference type="Proteomes" id="UP000812440">
    <property type="component" value="Chromosome 3"/>
</dbReference>
<dbReference type="EMBL" id="JAACNH010000006">
    <property type="protein sequence ID" value="KAG8441465.1"/>
    <property type="molecule type" value="Genomic_DNA"/>
</dbReference>
<reference evidence="11" key="1">
    <citation type="thesis" date="2020" institute="ProQuest LLC" country="789 East Eisenhower Parkway, Ann Arbor, MI, USA">
        <title>Comparative Genomics and Chromosome Evolution.</title>
        <authorList>
            <person name="Mudd A.B."/>
        </authorList>
    </citation>
    <scope>NUCLEOTIDE SEQUENCE</scope>
    <source>
        <strain evidence="11">Female2</strain>
        <tissue evidence="11">Blood</tissue>
    </source>
</reference>
<dbReference type="GO" id="GO:0006417">
    <property type="term" value="P:regulation of translation"/>
    <property type="evidence" value="ECO:0007669"/>
    <property type="project" value="UniProtKB-UniRule"/>
</dbReference>
<accession>A0A8T2J886</accession>
<dbReference type="GO" id="GO:0003723">
    <property type="term" value="F:RNA binding"/>
    <property type="evidence" value="ECO:0007669"/>
    <property type="project" value="UniProtKB-UniRule"/>
</dbReference>
<evidence type="ECO:0000256" key="6">
    <source>
        <dbReference type="ARBA" id="ARBA00022845"/>
    </source>
</evidence>
<evidence type="ECO:0000256" key="8">
    <source>
        <dbReference type="PROSITE-ProRule" id="PRU00855"/>
    </source>
</evidence>
<dbReference type="InterPro" id="IPR038129">
    <property type="entry name" value="Nanos_sf"/>
</dbReference>
<comment type="similarity">
    <text evidence="8">Belongs to the nanos family.</text>
</comment>
<keyword evidence="4 8" id="KW-0863">Zinc-finger</keyword>
<name>A0A8T2J886_9PIPI</name>
<proteinExistence type="inferred from homology"/>
<comment type="caution">
    <text evidence="11">The sequence shown here is derived from an EMBL/GenBank/DDBJ whole genome shotgun (WGS) entry which is preliminary data.</text>
</comment>
<evidence type="ECO:0000259" key="10">
    <source>
        <dbReference type="PROSITE" id="PS51522"/>
    </source>
</evidence>
<gene>
    <name evidence="11" type="ORF">GDO86_006995</name>
</gene>
<sequence length="148" mass="16833">MELYNIWIDYFHLNVLVRKLSKKDSVKEEEKAPKSGHLSKRTKPLVQNDQTILSTRPGKTAVGCSFCKHNGESLKVYTMHRLKDKQGKISCPILRKYVCPQCGASGDNAHTLRFCPMTRKDYCSVYQGKSRNAAGKKPKKMKRQGTVN</sequence>
<evidence type="ECO:0000256" key="9">
    <source>
        <dbReference type="SAM" id="MobiDB-lite"/>
    </source>
</evidence>
<protein>
    <recommendedName>
        <fullName evidence="10">Nanos-type domain-containing protein</fullName>
    </recommendedName>
</protein>
<dbReference type="PANTHER" id="PTHR12887">
    <property type="entry name" value="NANOS PROTEIN"/>
    <property type="match status" value="1"/>
</dbReference>
<dbReference type="Gene3D" id="4.10.60.30">
    <property type="entry name" value="Nanos, RNA-binding domain"/>
    <property type="match status" value="1"/>
</dbReference>
<evidence type="ECO:0000313" key="11">
    <source>
        <dbReference type="EMBL" id="KAG8441465.1"/>
    </source>
</evidence>
<evidence type="ECO:0000313" key="12">
    <source>
        <dbReference type="Proteomes" id="UP000812440"/>
    </source>
</evidence>
<evidence type="ECO:0000256" key="1">
    <source>
        <dbReference type="ARBA" id="ARBA00004496"/>
    </source>
</evidence>
<keyword evidence="7 8" id="KW-0694">RNA-binding</keyword>
<evidence type="ECO:0000256" key="3">
    <source>
        <dbReference type="ARBA" id="ARBA00022723"/>
    </source>
</evidence>
<feature type="domain" description="Nanos-type" evidence="10">
    <location>
        <begin position="63"/>
        <end position="117"/>
    </location>
</feature>
<evidence type="ECO:0000256" key="7">
    <source>
        <dbReference type="ARBA" id="ARBA00022884"/>
    </source>
</evidence>
<keyword evidence="6 8" id="KW-0810">Translation regulation</keyword>
<feature type="compositionally biased region" description="Basic and acidic residues" evidence="9">
    <location>
        <begin position="24"/>
        <end position="33"/>
    </location>
</feature>
<evidence type="ECO:0000256" key="5">
    <source>
        <dbReference type="ARBA" id="ARBA00022833"/>
    </source>
</evidence>
<dbReference type="InterPro" id="IPR024161">
    <property type="entry name" value="Znf_nanos-typ"/>
</dbReference>
<keyword evidence="12" id="KW-1185">Reference proteome</keyword>
<dbReference type="OrthoDB" id="5864971at2759"/>
<dbReference type="InterPro" id="IPR008705">
    <property type="entry name" value="Nanos/Xcar2"/>
</dbReference>
<evidence type="ECO:0000256" key="4">
    <source>
        <dbReference type="ARBA" id="ARBA00022771"/>
    </source>
</evidence>
<keyword evidence="3" id="KW-0479">Metal-binding</keyword>
<dbReference type="PROSITE" id="PS51522">
    <property type="entry name" value="ZF_NANOS"/>
    <property type="match status" value="1"/>
</dbReference>
<comment type="subcellular location">
    <subcellularLocation>
        <location evidence="1">Cytoplasm</location>
    </subcellularLocation>
</comment>
<keyword evidence="5" id="KW-0862">Zinc</keyword>
<keyword evidence="2" id="KW-0963">Cytoplasm</keyword>
<dbReference type="GO" id="GO:0008270">
    <property type="term" value="F:zinc ion binding"/>
    <property type="evidence" value="ECO:0007669"/>
    <property type="project" value="UniProtKB-KW"/>
</dbReference>
<dbReference type="GO" id="GO:0005737">
    <property type="term" value="C:cytoplasm"/>
    <property type="evidence" value="ECO:0007669"/>
    <property type="project" value="UniProtKB-SubCell"/>
</dbReference>
<organism evidence="11 12">
    <name type="scientific">Hymenochirus boettgeri</name>
    <name type="common">Congo dwarf clawed frog</name>
    <dbReference type="NCBI Taxonomy" id="247094"/>
    <lineage>
        <taxon>Eukaryota</taxon>
        <taxon>Metazoa</taxon>
        <taxon>Chordata</taxon>
        <taxon>Craniata</taxon>
        <taxon>Vertebrata</taxon>
        <taxon>Euteleostomi</taxon>
        <taxon>Amphibia</taxon>
        <taxon>Batrachia</taxon>
        <taxon>Anura</taxon>
        <taxon>Pipoidea</taxon>
        <taxon>Pipidae</taxon>
        <taxon>Pipinae</taxon>
        <taxon>Hymenochirus</taxon>
    </lineage>
</organism>
<feature type="region of interest" description="Disordered" evidence="9">
    <location>
        <begin position="24"/>
        <end position="44"/>
    </location>
</feature>
<evidence type="ECO:0000256" key="2">
    <source>
        <dbReference type="ARBA" id="ARBA00022490"/>
    </source>
</evidence>
<dbReference type="Pfam" id="PF05741">
    <property type="entry name" value="zf-nanos"/>
    <property type="match status" value="1"/>
</dbReference>